<dbReference type="PANTHER" id="PTHR34472:SF1">
    <property type="entry name" value="SULFUR CARRIER PROTEIN THIS"/>
    <property type="match status" value="1"/>
</dbReference>
<dbReference type="Gene3D" id="3.10.20.30">
    <property type="match status" value="1"/>
</dbReference>
<keyword evidence="2" id="KW-1185">Reference proteome</keyword>
<evidence type="ECO:0000313" key="1">
    <source>
        <dbReference type="EMBL" id="MFD2187664.1"/>
    </source>
</evidence>
<dbReference type="InterPro" id="IPR012675">
    <property type="entry name" value="Beta-grasp_dom_sf"/>
</dbReference>
<dbReference type="NCBIfam" id="TIGR01683">
    <property type="entry name" value="thiS"/>
    <property type="match status" value="1"/>
</dbReference>
<dbReference type="InterPro" id="IPR010035">
    <property type="entry name" value="Thi_S"/>
</dbReference>
<dbReference type="RefSeq" id="WP_378320671.1">
    <property type="nucleotide sequence ID" value="NZ_JBHUHY010000013.1"/>
</dbReference>
<evidence type="ECO:0000313" key="2">
    <source>
        <dbReference type="Proteomes" id="UP001597344"/>
    </source>
</evidence>
<proteinExistence type="predicted"/>
<organism evidence="1 2">
    <name type="scientific">Aquimarina celericrescens</name>
    <dbReference type="NCBI Taxonomy" id="1964542"/>
    <lineage>
        <taxon>Bacteria</taxon>
        <taxon>Pseudomonadati</taxon>
        <taxon>Bacteroidota</taxon>
        <taxon>Flavobacteriia</taxon>
        <taxon>Flavobacteriales</taxon>
        <taxon>Flavobacteriaceae</taxon>
        <taxon>Aquimarina</taxon>
    </lineage>
</organism>
<name>A0ABW5AXC2_9FLAO</name>
<dbReference type="PANTHER" id="PTHR34472">
    <property type="entry name" value="SULFUR CARRIER PROTEIN THIS"/>
    <property type="match status" value="1"/>
</dbReference>
<reference evidence="2" key="1">
    <citation type="journal article" date="2019" name="Int. J. Syst. Evol. Microbiol.">
        <title>The Global Catalogue of Microorganisms (GCM) 10K type strain sequencing project: providing services to taxonomists for standard genome sequencing and annotation.</title>
        <authorList>
            <consortium name="The Broad Institute Genomics Platform"/>
            <consortium name="The Broad Institute Genome Sequencing Center for Infectious Disease"/>
            <person name="Wu L."/>
            <person name="Ma J."/>
        </authorList>
    </citation>
    <scope>NUCLEOTIDE SEQUENCE [LARGE SCALE GENOMIC DNA]</scope>
    <source>
        <strain evidence="2">DT92</strain>
    </source>
</reference>
<comment type="caution">
    <text evidence="1">The sequence shown here is derived from an EMBL/GenBank/DDBJ whole genome shotgun (WGS) entry which is preliminary data.</text>
</comment>
<dbReference type="Proteomes" id="UP001597344">
    <property type="component" value="Unassembled WGS sequence"/>
</dbReference>
<dbReference type="SUPFAM" id="SSF54285">
    <property type="entry name" value="MoaD/ThiS"/>
    <property type="match status" value="1"/>
</dbReference>
<dbReference type="CDD" id="cd00565">
    <property type="entry name" value="Ubl_ThiS"/>
    <property type="match status" value="1"/>
</dbReference>
<dbReference type="InterPro" id="IPR016155">
    <property type="entry name" value="Mopterin_synth/thiamin_S_b"/>
</dbReference>
<dbReference type="EMBL" id="JBHUHY010000013">
    <property type="protein sequence ID" value="MFD2187664.1"/>
    <property type="molecule type" value="Genomic_DNA"/>
</dbReference>
<accession>A0ABW5AXC2</accession>
<dbReference type="InterPro" id="IPR003749">
    <property type="entry name" value="ThiS/MoaD-like"/>
</dbReference>
<dbReference type="Pfam" id="PF02597">
    <property type="entry name" value="ThiS"/>
    <property type="match status" value="1"/>
</dbReference>
<gene>
    <name evidence="1" type="primary">thiS</name>
    <name evidence="1" type="ORF">ACFSJT_12755</name>
</gene>
<protein>
    <submittedName>
        <fullName evidence="1">Sulfur carrier protein ThiS</fullName>
    </submittedName>
</protein>
<sequence length="66" mass="7058">MTININNQSQVISKSSSISTLLEQLNVSSNGIAIAVNNKIITKEKWGQTLIQSSDNITIIKATQGG</sequence>